<organism evidence="2 3">
    <name type="scientific">Flavobacterium hungaricum</name>
    <dbReference type="NCBI Taxonomy" id="2082725"/>
    <lineage>
        <taxon>Bacteria</taxon>
        <taxon>Pseudomonadati</taxon>
        <taxon>Bacteroidota</taxon>
        <taxon>Flavobacteriia</taxon>
        <taxon>Flavobacteriales</taxon>
        <taxon>Flavobacteriaceae</taxon>
        <taxon>Flavobacterium</taxon>
    </lineage>
</organism>
<name>A0ABR9TIU1_9FLAO</name>
<proteinExistence type="predicted"/>
<dbReference type="RefSeq" id="WP_193846298.1">
    <property type="nucleotide sequence ID" value="NZ_PRDM01000002.1"/>
</dbReference>
<gene>
    <name evidence="2" type="ORF">C4F50_09655</name>
</gene>
<accession>A0ABR9TIU1</accession>
<evidence type="ECO:0008006" key="4">
    <source>
        <dbReference type="Google" id="ProtNLM"/>
    </source>
</evidence>
<keyword evidence="1" id="KW-0812">Transmembrane</keyword>
<evidence type="ECO:0000313" key="2">
    <source>
        <dbReference type="EMBL" id="MBE8725211.1"/>
    </source>
</evidence>
<sequence length="141" mass="16341">MTISKRKKTQFFISISVTIVLMAVVFNLKRFHAQFYNKTGENLDSLVIAGTFIGNLKNGESTKNIDFKEFEFDGATPYEEISGNSNNKKLNMLHWSWCGTEIRQESNGSYNFDIKKKMDEKGNECLYLTEHNKKAFFEELK</sequence>
<evidence type="ECO:0000256" key="1">
    <source>
        <dbReference type="SAM" id="Phobius"/>
    </source>
</evidence>
<reference evidence="2 3" key="1">
    <citation type="submission" date="2018-07" db="EMBL/GenBank/DDBJ databases">
        <title>Genome assembly of strain KB82.</title>
        <authorList>
            <person name="Kukolya J."/>
            <person name="Horvath B."/>
            <person name="Nagy I."/>
            <person name="Toth A."/>
        </authorList>
    </citation>
    <scope>NUCLEOTIDE SEQUENCE [LARGE SCALE GENOMIC DNA]</scope>
    <source>
        <strain evidence="2 3">Kb82</strain>
    </source>
</reference>
<keyword evidence="1" id="KW-0472">Membrane</keyword>
<keyword evidence="1" id="KW-1133">Transmembrane helix</keyword>
<comment type="caution">
    <text evidence="2">The sequence shown here is derived from an EMBL/GenBank/DDBJ whole genome shotgun (WGS) entry which is preliminary data.</text>
</comment>
<keyword evidence="3" id="KW-1185">Reference proteome</keyword>
<feature type="transmembrane region" description="Helical" evidence="1">
    <location>
        <begin position="12"/>
        <end position="28"/>
    </location>
</feature>
<evidence type="ECO:0000313" key="3">
    <source>
        <dbReference type="Proteomes" id="UP000640614"/>
    </source>
</evidence>
<dbReference type="Proteomes" id="UP000640614">
    <property type="component" value="Unassembled WGS sequence"/>
</dbReference>
<dbReference type="EMBL" id="PRDM01000002">
    <property type="protein sequence ID" value="MBE8725211.1"/>
    <property type="molecule type" value="Genomic_DNA"/>
</dbReference>
<protein>
    <recommendedName>
        <fullName evidence="4">Lipoprotein</fullName>
    </recommendedName>
</protein>